<evidence type="ECO:0000256" key="1">
    <source>
        <dbReference type="ARBA" id="ARBA00018672"/>
    </source>
</evidence>
<evidence type="ECO:0000259" key="4">
    <source>
        <dbReference type="PROSITE" id="PS50110"/>
    </source>
</evidence>
<dbReference type="SMART" id="SM00448">
    <property type="entry name" value="REC"/>
    <property type="match status" value="1"/>
</dbReference>
<dbReference type="SMART" id="SM00850">
    <property type="entry name" value="LytTR"/>
    <property type="match status" value="1"/>
</dbReference>
<reference evidence="6 7" key="1">
    <citation type="journal article" date="2024" name="Int. J. Syst. Evol. Microbiol.">
        <title>Clostridium omnivorum sp. nov., isolated from anoxic soil under the treatment of reductive soil disinfestation.</title>
        <authorList>
            <person name="Ueki A."/>
            <person name="Tonouchi A."/>
            <person name="Kaku N."/>
            <person name="Honma S."/>
            <person name="Ueki K."/>
        </authorList>
    </citation>
    <scope>NUCLEOTIDE SEQUENCE [LARGE SCALE GENOMIC DNA]</scope>
    <source>
        <strain evidence="6 7">E14</strain>
    </source>
</reference>
<dbReference type="GO" id="GO:0003677">
    <property type="term" value="F:DNA binding"/>
    <property type="evidence" value="ECO:0007669"/>
    <property type="project" value="UniProtKB-KW"/>
</dbReference>
<dbReference type="PROSITE" id="PS50110">
    <property type="entry name" value="RESPONSE_REGULATORY"/>
    <property type="match status" value="1"/>
</dbReference>
<dbReference type="SUPFAM" id="SSF52172">
    <property type="entry name" value="CheY-like"/>
    <property type="match status" value="1"/>
</dbReference>
<dbReference type="Pfam" id="PF04397">
    <property type="entry name" value="LytTR"/>
    <property type="match status" value="1"/>
</dbReference>
<protein>
    <recommendedName>
        <fullName evidence="1">Stage 0 sporulation protein A homolog</fullName>
    </recommendedName>
</protein>
<sequence length="255" mass="29706">MNKINCVIVEDEVPAAQELKYILEQHKELSIKATAYDGNNGMKIIKEIEPEVVFLDINMPGINGLELARQIKEFKESIAIIFVTAYEQHALEAFEVEALDYVLKPFDEIRIDKTVDRVVHKYSFNKPELDIALKMNEIITRLTEEDKTAKKVPCEHNGKIVLIDINDIYYCYIEGEKVYVKTIDQKYSAIFNLCKLEEKTKFFRAHRSFLVNLNKVKEMFSWFNGSYKVVMDDIEKTEIPVSRNNVKKLRSLLDI</sequence>
<keyword evidence="6" id="KW-0238">DNA-binding</keyword>
<keyword evidence="7" id="KW-1185">Reference proteome</keyword>
<gene>
    <name evidence="6" type="ORF">bsdE14_20060</name>
</gene>
<name>A0ABQ5N5V1_9CLOT</name>
<evidence type="ECO:0000313" key="6">
    <source>
        <dbReference type="EMBL" id="GLC30596.1"/>
    </source>
</evidence>
<dbReference type="Pfam" id="PF00072">
    <property type="entry name" value="Response_reg"/>
    <property type="match status" value="1"/>
</dbReference>
<dbReference type="PROSITE" id="PS50930">
    <property type="entry name" value="HTH_LYTTR"/>
    <property type="match status" value="1"/>
</dbReference>
<dbReference type="Gene3D" id="2.40.50.1020">
    <property type="entry name" value="LytTr DNA-binding domain"/>
    <property type="match status" value="1"/>
</dbReference>
<organism evidence="6 7">
    <name type="scientific">Clostridium omnivorum</name>
    <dbReference type="NCBI Taxonomy" id="1604902"/>
    <lineage>
        <taxon>Bacteria</taxon>
        <taxon>Bacillati</taxon>
        <taxon>Bacillota</taxon>
        <taxon>Clostridia</taxon>
        <taxon>Eubacteriales</taxon>
        <taxon>Clostridiaceae</taxon>
        <taxon>Clostridium</taxon>
    </lineage>
</organism>
<comment type="caution">
    <text evidence="6">The sequence shown here is derived from an EMBL/GenBank/DDBJ whole genome shotgun (WGS) entry which is preliminary data.</text>
</comment>
<proteinExistence type="predicted"/>
<feature type="domain" description="Response regulatory" evidence="4">
    <location>
        <begin position="5"/>
        <end position="119"/>
    </location>
</feature>
<feature type="domain" description="HTH LytTR-type" evidence="5">
    <location>
        <begin position="152"/>
        <end position="255"/>
    </location>
</feature>
<dbReference type="PANTHER" id="PTHR37299">
    <property type="entry name" value="TRANSCRIPTIONAL REGULATOR-RELATED"/>
    <property type="match status" value="1"/>
</dbReference>
<comment type="function">
    <text evidence="2">May play the central regulatory role in sporulation. It may be an element of the effector pathway responsible for the activation of sporulation genes in response to nutritional stress. Spo0A may act in concert with spo0H (a sigma factor) to control the expression of some genes that are critical to the sporulation process.</text>
</comment>
<keyword evidence="3" id="KW-0597">Phosphoprotein</keyword>
<evidence type="ECO:0000259" key="5">
    <source>
        <dbReference type="PROSITE" id="PS50930"/>
    </source>
</evidence>
<dbReference type="RefSeq" id="WP_264849863.1">
    <property type="nucleotide sequence ID" value="NZ_BRXR01000001.1"/>
</dbReference>
<evidence type="ECO:0000256" key="2">
    <source>
        <dbReference type="ARBA" id="ARBA00024867"/>
    </source>
</evidence>
<dbReference type="InterPro" id="IPR011006">
    <property type="entry name" value="CheY-like_superfamily"/>
</dbReference>
<dbReference type="InterPro" id="IPR001789">
    <property type="entry name" value="Sig_transdc_resp-reg_receiver"/>
</dbReference>
<dbReference type="InterPro" id="IPR007492">
    <property type="entry name" value="LytTR_DNA-bd_dom"/>
</dbReference>
<evidence type="ECO:0000313" key="7">
    <source>
        <dbReference type="Proteomes" id="UP001208567"/>
    </source>
</evidence>
<dbReference type="Proteomes" id="UP001208567">
    <property type="component" value="Unassembled WGS sequence"/>
</dbReference>
<dbReference type="EMBL" id="BRXR01000001">
    <property type="protein sequence ID" value="GLC30596.1"/>
    <property type="molecule type" value="Genomic_DNA"/>
</dbReference>
<accession>A0ABQ5N5V1</accession>
<feature type="modified residue" description="4-aspartylphosphate" evidence="3">
    <location>
        <position position="56"/>
    </location>
</feature>
<dbReference type="Gene3D" id="3.40.50.2300">
    <property type="match status" value="1"/>
</dbReference>
<dbReference type="PANTHER" id="PTHR37299:SF1">
    <property type="entry name" value="STAGE 0 SPORULATION PROTEIN A HOMOLOG"/>
    <property type="match status" value="1"/>
</dbReference>
<dbReference type="InterPro" id="IPR046947">
    <property type="entry name" value="LytR-like"/>
</dbReference>
<evidence type="ECO:0000256" key="3">
    <source>
        <dbReference type="PROSITE-ProRule" id="PRU00169"/>
    </source>
</evidence>